<comment type="domain">
    <text evidence="9">The C-terminal coiled-coil domain is crucial for aminoacylation activity.</text>
</comment>
<keyword evidence="15" id="KW-1185">Reference proteome</keyword>
<dbReference type="SUPFAM" id="SSF52374">
    <property type="entry name" value="Nucleotidylyl transferase"/>
    <property type="match status" value="1"/>
</dbReference>
<dbReference type="SUPFAM" id="SSF50677">
    <property type="entry name" value="ValRS/IleRS/LeuRS editing domain"/>
    <property type="match status" value="1"/>
</dbReference>
<feature type="compositionally biased region" description="Basic and acidic residues" evidence="10">
    <location>
        <begin position="843"/>
        <end position="852"/>
    </location>
</feature>
<feature type="domain" description="Valyl-tRNA synthetase tRNA-binding arm" evidence="13">
    <location>
        <begin position="810"/>
        <end position="873"/>
    </location>
</feature>
<dbReference type="InterPro" id="IPR002300">
    <property type="entry name" value="aa-tRNA-synth_Ia"/>
</dbReference>
<dbReference type="PRINTS" id="PR00986">
    <property type="entry name" value="TRNASYNTHVAL"/>
</dbReference>
<keyword evidence="2 9" id="KW-0436">Ligase</keyword>
<evidence type="ECO:0000256" key="8">
    <source>
        <dbReference type="ARBA" id="ARBA00047552"/>
    </source>
</evidence>
<feature type="compositionally biased region" description="Polar residues" evidence="10">
    <location>
        <begin position="830"/>
        <end position="841"/>
    </location>
</feature>
<comment type="similarity">
    <text evidence="9">Belongs to the class-I aminoacyl-tRNA synthetase family. ValS type 1 subfamily.</text>
</comment>
<dbReference type="InterPro" id="IPR019499">
    <property type="entry name" value="Val-tRNA_synth_tRNA-bd"/>
</dbReference>
<dbReference type="Gene3D" id="3.40.50.620">
    <property type="entry name" value="HUPs"/>
    <property type="match status" value="2"/>
</dbReference>
<protein>
    <recommendedName>
        <fullName evidence="9">Valine--tRNA ligase</fullName>
        <ecNumber evidence="9">6.1.1.9</ecNumber>
    </recommendedName>
    <alternativeName>
        <fullName evidence="9">Valyl-tRNA synthetase</fullName>
        <shortName evidence="9">ValRS</shortName>
    </alternativeName>
</protein>
<dbReference type="Pfam" id="PF10458">
    <property type="entry name" value="Val_tRNA-synt_C"/>
    <property type="match status" value="1"/>
</dbReference>
<feature type="domain" description="Aminoacyl-tRNA synthetase class Ia" evidence="11">
    <location>
        <begin position="438"/>
        <end position="563"/>
    </location>
</feature>
<evidence type="ECO:0000256" key="7">
    <source>
        <dbReference type="ARBA" id="ARBA00023146"/>
    </source>
</evidence>
<dbReference type="InterPro" id="IPR009008">
    <property type="entry name" value="Val/Leu/Ile-tRNA-synth_edit"/>
</dbReference>
<gene>
    <name evidence="9" type="primary">valS</name>
    <name evidence="14" type="ORF">J2Z63_000492</name>
</gene>
<evidence type="ECO:0000256" key="2">
    <source>
        <dbReference type="ARBA" id="ARBA00022598"/>
    </source>
</evidence>
<dbReference type="CDD" id="cd00817">
    <property type="entry name" value="ValRS_core"/>
    <property type="match status" value="1"/>
</dbReference>
<keyword evidence="4 9" id="KW-0067">ATP-binding</keyword>
<comment type="caution">
    <text evidence="14">The sequence shown here is derived from an EMBL/GenBank/DDBJ whole genome shotgun (WGS) entry which is preliminary data.</text>
</comment>
<feature type="domain" description="Methionyl/Valyl/Leucyl/Isoleucyl-tRNA synthetase anticodon-binding" evidence="12">
    <location>
        <begin position="609"/>
        <end position="749"/>
    </location>
</feature>
<dbReference type="InterPro" id="IPR014729">
    <property type="entry name" value="Rossmann-like_a/b/a_fold"/>
</dbReference>
<dbReference type="RefSeq" id="WP_307444873.1">
    <property type="nucleotide sequence ID" value="NZ_JAUSWP010000003.1"/>
</dbReference>
<reference evidence="14" key="1">
    <citation type="submission" date="2023-07" db="EMBL/GenBank/DDBJ databases">
        <title>Genomic Encyclopedia of Type Strains, Phase IV (KMG-IV): sequencing the most valuable type-strain genomes for metagenomic binning, comparative biology and taxonomic classification.</title>
        <authorList>
            <person name="Goeker M."/>
        </authorList>
    </citation>
    <scope>NUCLEOTIDE SEQUENCE [LARGE SCALE GENOMIC DNA]</scope>
    <source>
        <strain evidence="14">DSM 22019</strain>
    </source>
</reference>
<evidence type="ECO:0000256" key="9">
    <source>
        <dbReference type="HAMAP-Rule" id="MF_02004"/>
    </source>
</evidence>
<dbReference type="HAMAP" id="MF_02004">
    <property type="entry name" value="Val_tRNA_synth_type1"/>
    <property type="match status" value="1"/>
</dbReference>
<evidence type="ECO:0000313" key="14">
    <source>
        <dbReference type="EMBL" id="MDQ0567847.1"/>
    </source>
</evidence>
<evidence type="ECO:0000256" key="4">
    <source>
        <dbReference type="ARBA" id="ARBA00022840"/>
    </source>
</evidence>
<feature type="short sequence motif" description="'HIGH' region" evidence="9">
    <location>
        <begin position="46"/>
        <end position="56"/>
    </location>
</feature>
<keyword evidence="5 9" id="KW-0648">Protein biosynthesis</keyword>
<accession>A0ABU0NEJ3</accession>
<dbReference type="Pfam" id="PF00133">
    <property type="entry name" value="tRNA-synt_1"/>
    <property type="match status" value="2"/>
</dbReference>
<dbReference type="PANTHER" id="PTHR11946">
    <property type="entry name" value="VALYL-TRNA SYNTHETASES"/>
    <property type="match status" value="1"/>
</dbReference>
<proteinExistence type="inferred from homology"/>
<keyword evidence="3 9" id="KW-0547">Nucleotide-binding</keyword>
<dbReference type="InterPro" id="IPR001412">
    <property type="entry name" value="aa-tRNA-synth_I_CS"/>
</dbReference>
<dbReference type="InterPro" id="IPR009080">
    <property type="entry name" value="tRNAsynth_Ia_anticodon-bd"/>
</dbReference>
<dbReference type="InterPro" id="IPR002303">
    <property type="entry name" value="Valyl-tRNA_ligase"/>
</dbReference>
<dbReference type="InterPro" id="IPR013155">
    <property type="entry name" value="M/V/L/I-tRNA-synth_anticd-bd"/>
</dbReference>
<evidence type="ECO:0000256" key="6">
    <source>
        <dbReference type="ARBA" id="ARBA00023054"/>
    </source>
</evidence>
<dbReference type="GO" id="GO:0004832">
    <property type="term" value="F:valine-tRNA ligase activity"/>
    <property type="evidence" value="ECO:0007669"/>
    <property type="project" value="UniProtKB-EC"/>
</dbReference>
<dbReference type="EC" id="6.1.1.9" evidence="9"/>
<evidence type="ECO:0000256" key="10">
    <source>
        <dbReference type="SAM" id="MobiDB-lite"/>
    </source>
</evidence>
<keyword evidence="1 9" id="KW-0963">Cytoplasm</keyword>
<dbReference type="InterPro" id="IPR010978">
    <property type="entry name" value="tRNA-bd_arm"/>
</dbReference>
<dbReference type="Pfam" id="PF08264">
    <property type="entry name" value="Anticodon_1"/>
    <property type="match status" value="1"/>
</dbReference>
<evidence type="ECO:0000259" key="13">
    <source>
        <dbReference type="Pfam" id="PF10458"/>
    </source>
</evidence>
<dbReference type="EMBL" id="JAUSWP010000003">
    <property type="protein sequence ID" value="MDQ0567847.1"/>
    <property type="molecule type" value="Genomic_DNA"/>
</dbReference>
<dbReference type="InterPro" id="IPR033705">
    <property type="entry name" value="Anticodon_Ia_Val"/>
</dbReference>
<feature type="binding site" evidence="9">
    <location>
        <position position="527"/>
    </location>
    <ligand>
        <name>ATP</name>
        <dbReference type="ChEBI" id="CHEBI:30616"/>
    </ligand>
</feature>
<comment type="subunit">
    <text evidence="9">Monomer.</text>
</comment>
<comment type="domain">
    <text evidence="9">ValRS has two distinct active sites: one for aminoacylation and one for editing. The misactivated threonine is translocated from the active site to the editing site.</text>
</comment>
<dbReference type="SUPFAM" id="SSF47323">
    <property type="entry name" value="Anticodon-binding domain of a subclass of class I aminoacyl-tRNA synthetases"/>
    <property type="match status" value="1"/>
</dbReference>
<evidence type="ECO:0000259" key="12">
    <source>
        <dbReference type="Pfam" id="PF08264"/>
    </source>
</evidence>
<dbReference type="NCBIfam" id="NF004349">
    <property type="entry name" value="PRK05729.1"/>
    <property type="match status" value="1"/>
</dbReference>
<comment type="function">
    <text evidence="9">Catalyzes the attachment of valine to tRNA(Val). As ValRS can inadvertently accommodate and process structurally similar amino acids such as threonine, to avoid such errors, it has a 'posttransfer' editing activity that hydrolyzes mischarged Thr-tRNA(Val) in a tRNA-dependent manner.</text>
</comment>
<sequence>MKKQLDSKYNHHLVEQNKYENWVKKDLFKANVDSQKPKFSIILPPPNVTGKLHIGHAWDTSLQDAIIRFKKTTGYDTLFLPGMDHSGISTQVKVEEKLRQQNIDKYKLGRENFLKEAWKWKEEYASIIRSQWAKLGLSLDYSIEKFTLDSDVNDVVNEIFVKFYNDNIIYKDKQIVNWDPMQKTAISNIEVIYKQVEGKMYHFKYMLENSNEYLTVATTRPETMFADQCVVVNPNDERYQKYIGKNVINPVNNQIIPVIADEYVDVEFGTGVMKCTPAHDANDFVLGKKYNLDMVVCLNVDGSVNDVAGELYSGLDRFEARTKIIEVLKENDLLVKIEDITHQVGFSERSNAVVEPYLSDQWFVRMEKFNKMILDLQASNNKINFFPERFNDVLIRWMENAHDWCISRQLWWGHQIPCWYNKHTNELHVSKTPPVDIENWTRDEDVLDTWFSSGLWAFSTLMNGQGFDSKHFKAYFPTSVLVTGYDIIFFWVARMIFQTLEYTKQIPFNDVLIHGLVRDEQGRKMSKSLGNGIDPMDVIQENGADALRLFLLTNSTPGQDIRYSNSKVSACWNFINKLWNASRYVFMNLDDDFKFDPNFYKQENLDVTDKWILTELAKVQNYVFEKMNKYEFGLAGSSLFEFVWDKYCSWYIEFAKINLNNNQTKANTQQTLFYVLKEILIMLHPYIPFVTEEIYQTMELKDSIMLEQWTNLNLSFDTSYINDVIKMITALREFRNTNKINKSLVLEAKISNTNNTHDQLFNKYNDQINNLLQTFVNTKIIKDLDSDNKTSLSIDEYFLEISNDLFIDKEELITQLENKLDQLQKEINRSENMLNNPNFTSKAKPEKIQAEQEKYKSYKEQFESIKTKLESLK</sequence>
<evidence type="ECO:0000313" key="15">
    <source>
        <dbReference type="Proteomes" id="UP001236620"/>
    </source>
</evidence>
<dbReference type="PANTHER" id="PTHR11946:SF93">
    <property type="entry name" value="VALINE--TRNA LIGASE, CHLOROPLASTIC_MITOCHONDRIAL 2"/>
    <property type="match status" value="1"/>
</dbReference>
<organism evidence="14 15">
    <name type="scientific">Mycoplasma yeatsii</name>
    <dbReference type="NCBI Taxonomy" id="51365"/>
    <lineage>
        <taxon>Bacteria</taxon>
        <taxon>Bacillati</taxon>
        <taxon>Mycoplasmatota</taxon>
        <taxon>Mollicutes</taxon>
        <taxon>Mycoplasmataceae</taxon>
        <taxon>Mycoplasma</taxon>
    </lineage>
</organism>
<keyword evidence="6 9" id="KW-0175">Coiled coil</keyword>
<evidence type="ECO:0000259" key="11">
    <source>
        <dbReference type="Pfam" id="PF00133"/>
    </source>
</evidence>
<dbReference type="CDD" id="cd07962">
    <property type="entry name" value="Anticodon_Ia_Val"/>
    <property type="match status" value="1"/>
</dbReference>
<dbReference type="Gene3D" id="1.10.287.380">
    <property type="entry name" value="Valyl-tRNA synthetase, C-terminal domain"/>
    <property type="match status" value="1"/>
</dbReference>
<dbReference type="InterPro" id="IPR037118">
    <property type="entry name" value="Val-tRNA_synth_C_sf"/>
</dbReference>
<dbReference type="NCBIfam" id="TIGR00422">
    <property type="entry name" value="valS"/>
    <property type="match status" value="1"/>
</dbReference>
<comment type="catalytic activity">
    <reaction evidence="8 9">
        <text>tRNA(Val) + L-valine + ATP = L-valyl-tRNA(Val) + AMP + diphosphate</text>
        <dbReference type="Rhea" id="RHEA:10704"/>
        <dbReference type="Rhea" id="RHEA-COMP:9672"/>
        <dbReference type="Rhea" id="RHEA-COMP:9708"/>
        <dbReference type="ChEBI" id="CHEBI:30616"/>
        <dbReference type="ChEBI" id="CHEBI:33019"/>
        <dbReference type="ChEBI" id="CHEBI:57762"/>
        <dbReference type="ChEBI" id="CHEBI:78442"/>
        <dbReference type="ChEBI" id="CHEBI:78537"/>
        <dbReference type="ChEBI" id="CHEBI:456215"/>
        <dbReference type="EC" id="6.1.1.9"/>
    </reaction>
</comment>
<dbReference type="Gene3D" id="1.10.730.10">
    <property type="entry name" value="Isoleucyl-tRNA Synthetase, Domain 1"/>
    <property type="match status" value="1"/>
</dbReference>
<dbReference type="SUPFAM" id="SSF46589">
    <property type="entry name" value="tRNA-binding arm"/>
    <property type="match status" value="1"/>
</dbReference>
<feature type="domain" description="Aminoacyl-tRNA synthetase class Ia" evidence="11">
    <location>
        <begin position="19"/>
        <end position="431"/>
    </location>
</feature>
<evidence type="ECO:0000256" key="5">
    <source>
        <dbReference type="ARBA" id="ARBA00022917"/>
    </source>
</evidence>
<evidence type="ECO:0000256" key="1">
    <source>
        <dbReference type="ARBA" id="ARBA00022490"/>
    </source>
</evidence>
<name>A0ABU0NEJ3_9MOLU</name>
<comment type="subcellular location">
    <subcellularLocation>
        <location evidence="9">Cytoplasm</location>
    </subcellularLocation>
</comment>
<dbReference type="PROSITE" id="PS00178">
    <property type="entry name" value="AA_TRNA_LIGASE_I"/>
    <property type="match status" value="1"/>
</dbReference>
<keyword evidence="7 9" id="KW-0030">Aminoacyl-tRNA synthetase</keyword>
<evidence type="ECO:0000256" key="3">
    <source>
        <dbReference type="ARBA" id="ARBA00022741"/>
    </source>
</evidence>
<dbReference type="Proteomes" id="UP001236620">
    <property type="component" value="Unassembled WGS sequence"/>
</dbReference>
<feature type="region of interest" description="Disordered" evidence="10">
    <location>
        <begin position="829"/>
        <end position="852"/>
    </location>
</feature>
<feature type="short sequence motif" description="'KMSKS' region" evidence="9">
    <location>
        <begin position="524"/>
        <end position="528"/>
    </location>
</feature>